<evidence type="ECO:0000259" key="10">
    <source>
        <dbReference type="SMART" id="SM00387"/>
    </source>
</evidence>
<keyword evidence="7" id="KW-0067">ATP-binding</keyword>
<sequence length="449" mass="47985">MANNPVKATAAAESVPYWQVPKVLLLAAVRSSSVLGHDLINRFMVERFQLFLAGHLALYFGAGVVLPLWEYVYVLRSAWFLALIAICGMQCVVLAVALPLARRGRHQSSITLACIGNWIAALLITFIAPNLLPAMVLLALVPVVFAQPYIRWQRGLTFAVITAGCVLALAAVARFQHLSQSASGQVPRWIDHAFILIALPVNAFHILVIAWNNAAALAVSEQLLAERAAEVEASRGRLVTAADEERRRLERDLHDGAQQHLVALAVLIQLARNAEGDAHRPLLTEASGLLDNAIAEIRRLAHGIYPPSLVSGGLPQALSAVAAHSAIPIHLELHDLGRYPGSIEAALYFCCSEALQNAAKHGGPDVTVTIAARAKPELLTLTISDTGPGFEPATIGTGLTNMRDRISAIGGQLLIDTAPGHGTRITAVVATAAQQDSLQPQRRVAAHTS</sequence>
<dbReference type="InterPro" id="IPR036890">
    <property type="entry name" value="HATPase_C_sf"/>
</dbReference>
<dbReference type="Gene3D" id="1.20.5.1930">
    <property type="match status" value="1"/>
</dbReference>
<accession>A0ABY3VQA3</accession>
<dbReference type="Proteomes" id="UP001055336">
    <property type="component" value="Chromosome"/>
</dbReference>
<dbReference type="EMBL" id="CP092488">
    <property type="protein sequence ID" value="UMB68824.1"/>
    <property type="molecule type" value="Genomic_DNA"/>
</dbReference>
<keyword evidence="8" id="KW-0902">Two-component regulatory system</keyword>
<keyword evidence="5" id="KW-0547">Nucleotide-binding</keyword>
<evidence type="ECO:0000313" key="12">
    <source>
        <dbReference type="Proteomes" id="UP001055336"/>
    </source>
</evidence>
<evidence type="ECO:0000256" key="6">
    <source>
        <dbReference type="ARBA" id="ARBA00022777"/>
    </source>
</evidence>
<feature type="transmembrane region" description="Helical" evidence="9">
    <location>
        <begin position="193"/>
        <end position="211"/>
    </location>
</feature>
<feature type="transmembrane region" description="Helical" evidence="9">
    <location>
        <begin position="78"/>
        <end position="98"/>
    </location>
</feature>
<keyword evidence="3" id="KW-0597">Phosphoprotein</keyword>
<dbReference type="RefSeq" id="WP_240260435.1">
    <property type="nucleotide sequence ID" value="NZ_CP092488.2"/>
</dbReference>
<gene>
    <name evidence="11" type="ORF">MKK62_20855</name>
</gene>
<name>A0ABY3VQA3_9MYCO</name>
<feature type="domain" description="Histidine kinase/HSP90-like ATPase" evidence="10">
    <location>
        <begin position="342"/>
        <end position="433"/>
    </location>
</feature>
<feature type="transmembrane region" description="Helical" evidence="9">
    <location>
        <begin position="50"/>
        <end position="72"/>
    </location>
</feature>
<dbReference type="Pfam" id="PF07730">
    <property type="entry name" value="HisKA_3"/>
    <property type="match status" value="1"/>
</dbReference>
<keyword evidence="9" id="KW-1133">Transmembrane helix</keyword>
<dbReference type="InterPro" id="IPR003594">
    <property type="entry name" value="HATPase_dom"/>
</dbReference>
<dbReference type="InterPro" id="IPR050482">
    <property type="entry name" value="Sensor_HK_TwoCompSys"/>
</dbReference>
<keyword evidence="4" id="KW-0808">Transferase</keyword>
<dbReference type="Gene3D" id="3.30.565.10">
    <property type="entry name" value="Histidine kinase-like ATPase, C-terminal domain"/>
    <property type="match status" value="1"/>
</dbReference>
<evidence type="ECO:0000256" key="7">
    <source>
        <dbReference type="ARBA" id="ARBA00022840"/>
    </source>
</evidence>
<evidence type="ECO:0000256" key="1">
    <source>
        <dbReference type="ARBA" id="ARBA00000085"/>
    </source>
</evidence>
<feature type="transmembrane region" description="Helical" evidence="9">
    <location>
        <begin position="110"/>
        <end position="132"/>
    </location>
</feature>
<evidence type="ECO:0000256" key="5">
    <source>
        <dbReference type="ARBA" id="ARBA00022741"/>
    </source>
</evidence>
<evidence type="ECO:0000256" key="8">
    <source>
        <dbReference type="ARBA" id="ARBA00023012"/>
    </source>
</evidence>
<dbReference type="InterPro" id="IPR011712">
    <property type="entry name" value="Sig_transdc_His_kin_sub3_dim/P"/>
</dbReference>
<reference evidence="11" key="1">
    <citation type="submission" date="2022-08" db="EMBL/GenBank/DDBJ databases">
        <title>Whole genome sequencing of non-tuberculosis mycobacteria type-strains.</title>
        <authorList>
            <person name="Igarashi Y."/>
            <person name="Osugi A."/>
            <person name="Mitarai S."/>
        </authorList>
    </citation>
    <scope>NUCLEOTIDE SEQUENCE</scope>
    <source>
        <strain evidence="11">DSM 45127</strain>
    </source>
</reference>
<dbReference type="PANTHER" id="PTHR24421">
    <property type="entry name" value="NITRATE/NITRITE SENSOR PROTEIN NARX-RELATED"/>
    <property type="match status" value="1"/>
</dbReference>
<dbReference type="SMART" id="SM00387">
    <property type="entry name" value="HATPase_c"/>
    <property type="match status" value="1"/>
</dbReference>
<evidence type="ECO:0000256" key="2">
    <source>
        <dbReference type="ARBA" id="ARBA00012438"/>
    </source>
</evidence>
<dbReference type="GO" id="GO:0016301">
    <property type="term" value="F:kinase activity"/>
    <property type="evidence" value="ECO:0007669"/>
    <property type="project" value="UniProtKB-KW"/>
</dbReference>
<proteinExistence type="predicted"/>
<protein>
    <recommendedName>
        <fullName evidence="2">histidine kinase</fullName>
        <ecNumber evidence="2">2.7.13.3</ecNumber>
    </recommendedName>
</protein>
<dbReference type="EC" id="2.7.13.3" evidence="2"/>
<evidence type="ECO:0000256" key="9">
    <source>
        <dbReference type="SAM" id="Phobius"/>
    </source>
</evidence>
<keyword evidence="6 11" id="KW-0418">Kinase</keyword>
<evidence type="ECO:0000313" key="11">
    <source>
        <dbReference type="EMBL" id="UMB68824.1"/>
    </source>
</evidence>
<keyword evidence="12" id="KW-1185">Reference proteome</keyword>
<dbReference type="CDD" id="cd16917">
    <property type="entry name" value="HATPase_UhpB-NarQ-NarX-like"/>
    <property type="match status" value="1"/>
</dbReference>
<dbReference type="PANTHER" id="PTHR24421:SF10">
    <property type="entry name" value="NITRATE_NITRITE SENSOR PROTEIN NARQ"/>
    <property type="match status" value="1"/>
</dbReference>
<evidence type="ECO:0000256" key="3">
    <source>
        <dbReference type="ARBA" id="ARBA00022553"/>
    </source>
</evidence>
<dbReference type="Pfam" id="PF02518">
    <property type="entry name" value="HATPase_c"/>
    <property type="match status" value="1"/>
</dbReference>
<dbReference type="SUPFAM" id="SSF55874">
    <property type="entry name" value="ATPase domain of HSP90 chaperone/DNA topoisomerase II/histidine kinase"/>
    <property type="match status" value="1"/>
</dbReference>
<organism evidence="11 12">
    <name type="scientific">Mycobacterium paraterrae</name>
    <dbReference type="NCBI Taxonomy" id="577492"/>
    <lineage>
        <taxon>Bacteria</taxon>
        <taxon>Bacillati</taxon>
        <taxon>Actinomycetota</taxon>
        <taxon>Actinomycetes</taxon>
        <taxon>Mycobacteriales</taxon>
        <taxon>Mycobacteriaceae</taxon>
        <taxon>Mycobacterium</taxon>
    </lineage>
</organism>
<evidence type="ECO:0000256" key="4">
    <source>
        <dbReference type="ARBA" id="ARBA00022679"/>
    </source>
</evidence>
<comment type="catalytic activity">
    <reaction evidence="1">
        <text>ATP + protein L-histidine = ADP + protein N-phospho-L-histidine.</text>
        <dbReference type="EC" id="2.7.13.3"/>
    </reaction>
</comment>
<feature type="transmembrane region" description="Helical" evidence="9">
    <location>
        <begin position="152"/>
        <end position="172"/>
    </location>
</feature>
<keyword evidence="9" id="KW-0812">Transmembrane</keyword>
<keyword evidence="9" id="KW-0472">Membrane</keyword>